<gene>
    <name evidence="1" type="ORF">AZE42_12402</name>
</gene>
<sequence>MAPDRKTGGHKCTQISSQKVQCQYCNKSYNSRGMKLHKDSCHQRKEKEKDDRVFVWAAVQLILKEGKHKCHHDKMGTHMEPTVSMEVLQLSQVPQTNHFSYLNVKHKSKHSRHVTQPCLPFTYIASQCHPITPSHITSSPLQSTHISPITSPINLPIDLP</sequence>
<proteinExistence type="predicted"/>
<protein>
    <submittedName>
        <fullName evidence="1">Uncharacterized protein</fullName>
    </submittedName>
</protein>
<reference evidence="1 2" key="1">
    <citation type="submission" date="2016-03" db="EMBL/GenBank/DDBJ databases">
        <title>Comparative genomics of the ectomycorrhizal sister species Rhizopogon vinicolor and Rhizopogon vesiculosus (Basidiomycota: Boletales) reveals a divergence of the mating type B locus.</title>
        <authorList>
            <person name="Mujic A.B."/>
            <person name="Kuo A."/>
            <person name="Tritt A."/>
            <person name="Lipzen A."/>
            <person name="Chen C."/>
            <person name="Johnson J."/>
            <person name="Sharma A."/>
            <person name="Barry K."/>
            <person name="Grigoriev I.V."/>
            <person name="Spatafora J.W."/>
        </authorList>
    </citation>
    <scope>NUCLEOTIDE SEQUENCE [LARGE SCALE GENOMIC DNA]</scope>
    <source>
        <strain evidence="1 2">AM-OR11-056</strain>
    </source>
</reference>
<evidence type="ECO:0000313" key="1">
    <source>
        <dbReference type="EMBL" id="OJA15906.1"/>
    </source>
</evidence>
<comment type="caution">
    <text evidence="1">The sequence shown here is derived from an EMBL/GenBank/DDBJ whole genome shotgun (WGS) entry which is preliminary data.</text>
</comment>
<evidence type="ECO:0000313" key="2">
    <source>
        <dbReference type="Proteomes" id="UP000183567"/>
    </source>
</evidence>
<dbReference type="EMBL" id="LVVM01002805">
    <property type="protein sequence ID" value="OJA15906.1"/>
    <property type="molecule type" value="Genomic_DNA"/>
</dbReference>
<organism evidence="1 2">
    <name type="scientific">Rhizopogon vesiculosus</name>
    <dbReference type="NCBI Taxonomy" id="180088"/>
    <lineage>
        <taxon>Eukaryota</taxon>
        <taxon>Fungi</taxon>
        <taxon>Dikarya</taxon>
        <taxon>Basidiomycota</taxon>
        <taxon>Agaricomycotina</taxon>
        <taxon>Agaricomycetes</taxon>
        <taxon>Agaricomycetidae</taxon>
        <taxon>Boletales</taxon>
        <taxon>Suillineae</taxon>
        <taxon>Rhizopogonaceae</taxon>
        <taxon>Rhizopogon</taxon>
    </lineage>
</organism>
<dbReference type="Proteomes" id="UP000183567">
    <property type="component" value="Unassembled WGS sequence"/>
</dbReference>
<accession>A0A1J8R2A3</accession>
<dbReference type="AlphaFoldDB" id="A0A1J8R2A3"/>
<keyword evidence="2" id="KW-1185">Reference proteome</keyword>
<name>A0A1J8R2A3_9AGAM</name>